<name>A0ABR7D116_9BACT</name>
<dbReference type="Proteomes" id="UP000646484">
    <property type="component" value="Unassembled WGS sequence"/>
</dbReference>
<sequence length="214" mass="24286">MATFESSLLETLRGKIGNFIIYKVKQQYRIRTAPTEYRDANTPEQQANRNRLTACVRFYQRLRETPLRDAWRTAADKAAASSGYSLYLKTNMGVFLPDGTISDFSRLTLCPASGLKTADNIIATRNTDGTVTLTWKNHAGKQSPRNTDRLAVAYLNENRSFTIRFVNPLPVCRDDERATFTTENTPGIATHLYCYFISREGDAYTPDTYIKLND</sequence>
<evidence type="ECO:0000313" key="2">
    <source>
        <dbReference type="Proteomes" id="UP000646484"/>
    </source>
</evidence>
<reference evidence="1 2" key="1">
    <citation type="submission" date="2020-08" db="EMBL/GenBank/DDBJ databases">
        <title>Genome public.</title>
        <authorList>
            <person name="Liu C."/>
            <person name="Sun Q."/>
        </authorList>
    </citation>
    <scope>NUCLEOTIDE SEQUENCE [LARGE SCALE GENOMIC DNA]</scope>
    <source>
        <strain evidence="1 2">NSJ-56</strain>
    </source>
</reference>
<evidence type="ECO:0000313" key="1">
    <source>
        <dbReference type="EMBL" id="MBC5621447.1"/>
    </source>
</evidence>
<dbReference type="RefSeq" id="WP_186975983.1">
    <property type="nucleotide sequence ID" value="NZ_JACOOH010000004.1"/>
</dbReference>
<dbReference type="EMBL" id="JACOOH010000004">
    <property type="protein sequence ID" value="MBC5621447.1"/>
    <property type="molecule type" value="Genomic_DNA"/>
</dbReference>
<organism evidence="1 2">
    <name type="scientific">Butyricimonas hominis</name>
    <dbReference type="NCBI Taxonomy" id="2763032"/>
    <lineage>
        <taxon>Bacteria</taxon>
        <taxon>Pseudomonadati</taxon>
        <taxon>Bacteroidota</taxon>
        <taxon>Bacteroidia</taxon>
        <taxon>Bacteroidales</taxon>
        <taxon>Odoribacteraceae</taxon>
        <taxon>Butyricimonas</taxon>
    </lineage>
</organism>
<comment type="caution">
    <text evidence="1">The sequence shown here is derived from an EMBL/GenBank/DDBJ whole genome shotgun (WGS) entry which is preliminary data.</text>
</comment>
<gene>
    <name evidence="1" type="ORF">H8S64_10095</name>
</gene>
<dbReference type="InterPro" id="IPR046233">
    <property type="entry name" value="DUF6266"/>
</dbReference>
<protein>
    <submittedName>
        <fullName evidence="1">Uncharacterized protein</fullName>
    </submittedName>
</protein>
<dbReference type="Pfam" id="PF19781">
    <property type="entry name" value="DUF6266"/>
    <property type="match status" value="1"/>
</dbReference>
<keyword evidence="2" id="KW-1185">Reference proteome</keyword>
<proteinExistence type="predicted"/>
<accession>A0ABR7D116</accession>